<sequence>MAAQQQQPRGILKNKHEAGNRPHLTWDEETIAEHDKERGTRMKIDEPDTPYARYDPAEDPDVVQGASPLSPPKELQPVRSTSLDDHLGDLSEKLARAATDSEKPRAALFVEEEERDEAKARAFAAKRQQHYNMAGLLGRKWDEEDEMEDDD</sequence>
<dbReference type="GO" id="GO:0004864">
    <property type="term" value="F:protein phosphatase inhibitor activity"/>
    <property type="evidence" value="ECO:0007669"/>
    <property type="project" value="InterPro"/>
</dbReference>
<evidence type="ECO:0008006" key="4">
    <source>
        <dbReference type="Google" id="ProtNLM"/>
    </source>
</evidence>
<evidence type="ECO:0000313" key="2">
    <source>
        <dbReference type="EMBL" id="CAH0371956.1"/>
    </source>
</evidence>
<dbReference type="InterPro" id="IPR007062">
    <property type="entry name" value="PPI-2"/>
</dbReference>
<feature type="region of interest" description="Disordered" evidence="1">
    <location>
        <begin position="1"/>
        <end position="84"/>
    </location>
</feature>
<accession>A0A8J2SPS7</accession>
<proteinExistence type="predicted"/>
<gene>
    <name evidence="2" type="ORF">PECAL_3P19280</name>
</gene>
<dbReference type="GO" id="GO:0009966">
    <property type="term" value="P:regulation of signal transduction"/>
    <property type="evidence" value="ECO:0007669"/>
    <property type="project" value="InterPro"/>
</dbReference>
<dbReference type="AlphaFoldDB" id="A0A8J2SPS7"/>
<protein>
    <recommendedName>
        <fullName evidence="4">Protein phosphatase inhibitor 2</fullName>
    </recommendedName>
</protein>
<dbReference type="EMBL" id="CAKKNE010000003">
    <property type="protein sequence ID" value="CAH0371956.1"/>
    <property type="molecule type" value="Genomic_DNA"/>
</dbReference>
<dbReference type="PANTHER" id="PTHR12398:SF20">
    <property type="entry name" value="PROTEIN PHOSPHATASE 1 REGULATORY INHIBITOR SUBUNIT 2"/>
    <property type="match status" value="1"/>
</dbReference>
<keyword evidence="3" id="KW-1185">Reference proteome</keyword>
<dbReference type="Proteomes" id="UP000789595">
    <property type="component" value="Unassembled WGS sequence"/>
</dbReference>
<name>A0A8J2SPS7_9STRA</name>
<dbReference type="Pfam" id="PF04979">
    <property type="entry name" value="IPP-2"/>
    <property type="match status" value="1"/>
</dbReference>
<evidence type="ECO:0000256" key="1">
    <source>
        <dbReference type="SAM" id="MobiDB-lite"/>
    </source>
</evidence>
<evidence type="ECO:0000313" key="3">
    <source>
        <dbReference type="Proteomes" id="UP000789595"/>
    </source>
</evidence>
<dbReference type="OrthoDB" id="551302at2759"/>
<dbReference type="PANTHER" id="PTHR12398">
    <property type="entry name" value="PROTEIN PHOSPHATASE INHIBITOR"/>
    <property type="match status" value="1"/>
</dbReference>
<feature type="compositionally biased region" description="Basic and acidic residues" evidence="1">
    <location>
        <begin position="14"/>
        <end position="46"/>
    </location>
</feature>
<comment type="caution">
    <text evidence="2">The sequence shown here is derived from an EMBL/GenBank/DDBJ whole genome shotgun (WGS) entry which is preliminary data.</text>
</comment>
<organism evidence="2 3">
    <name type="scientific">Pelagomonas calceolata</name>
    <dbReference type="NCBI Taxonomy" id="35677"/>
    <lineage>
        <taxon>Eukaryota</taxon>
        <taxon>Sar</taxon>
        <taxon>Stramenopiles</taxon>
        <taxon>Ochrophyta</taxon>
        <taxon>Pelagophyceae</taxon>
        <taxon>Pelagomonadales</taxon>
        <taxon>Pelagomonadaceae</taxon>
        <taxon>Pelagomonas</taxon>
    </lineage>
</organism>
<reference evidence="2" key="1">
    <citation type="submission" date="2021-11" db="EMBL/GenBank/DDBJ databases">
        <authorList>
            <consortium name="Genoscope - CEA"/>
            <person name="William W."/>
        </authorList>
    </citation>
    <scope>NUCLEOTIDE SEQUENCE</scope>
</reference>